<sequence length="267" mass="29857">MHNVLVIELNYRKAPWYPFPTAIHDIEALLLAAFEDPGLPIDKNRTAIGGCSAGGNLTLAVSQLPSIREKVKPKAATLLYPAVDFTVPLKEKLNMRYYKPALKSGQRSANGDFLGPIGSYFDWSYLPVGQDLRDPLVSPYFAPREILPPHVFVLGAELDLLSHEDWRLANKLAGRPIPPFEDKVGQENPAEGGTPLILNDERFSFEHMEDGGERSVRWLLVPDQIHGFDVCPPRVHGSDEAFEDAGAKTLAYQKLLGEWLFDRAWKQ</sequence>
<dbReference type="AlphaFoldDB" id="M7TD82"/>
<dbReference type="PANTHER" id="PTHR48081:SF8">
    <property type="entry name" value="ALPHA_BETA HYDROLASE FOLD-3 DOMAIN-CONTAINING PROTEIN-RELATED"/>
    <property type="match status" value="1"/>
</dbReference>
<evidence type="ECO:0000313" key="3">
    <source>
        <dbReference type="EMBL" id="EMR67866.1"/>
    </source>
</evidence>
<dbReference type="Proteomes" id="UP000012174">
    <property type="component" value="Unassembled WGS sequence"/>
</dbReference>
<evidence type="ECO:0000313" key="4">
    <source>
        <dbReference type="Proteomes" id="UP000012174"/>
    </source>
</evidence>
<organism evidence="3 4">
    <name type="scientific">Eutypa lata (strain UCR-EL1)</name>
    <name type="common">Grapevine dieback disease fungus</name>
    <name type="synonym">Eutypa armeniacae</name>
    <dbReference type="NCBI Taxonomy" id="1287681"/>
    <lineage>
        <taxon>Eukaryota</taxon>
        <taxon>Fungi</taxon>
        <taxon>Dikarya</taxon>
        <taxon>Ascomycota</taxon>
        <taxon>Pezizomycotina</taxon>
        <taxon>Sordariomycetes</taxon>
        <taxon>Xylariomycetidae</taxon>
        <taxon>Xylariales</taxon>
        <taxon>Diatrypaceae</taxon>
        <taxon>Eutypa</taxon>
    </lineage>
</organism>
<keyword evidence="4" id="KW-1185">Reference proteome</keyword>
<evidence type="ECO:0000259" key="2">
    <source>
        <dbReference type="Pfam" id="PF07859"/>
    </source>
</evidence>
<dbReference type="InterPro" id="IPR013094">
    <property type="entry name" value="AB_hydrolase_3"/>
</dbReference>
<dbReference type="eggNOG" id="KOG1515">
    <property type="taxonomic scope" value="Eukaryota"/>
</dbReference>
<dbReference type="HOGENOM" id="CLU_012494_3_1_1"/>
<dbReference type="InterPro" id="IPR029058">
    <property type="entry name" value="AB_hydrolase_fold"/>
</dbReference>
<dbReference type="STRING" id="1287681.M7TD82"/>
<keyword evidence="1 3" id="KW-0378">Hydrolase</keyword>
<dbReference type="SUPFAM" id="SSF53474">
    <property type="entry name" value="alpha/beta-Hydrolases"/>
    <property type="match status" value="1"/>
</dbReference>
<dbReference type="EMBL" id="KB706336">
    <property type="protein sequence ID" value="EMR67866.1"/>
    <property type="molecule type" value="Genomic_DNA"/>
</dbReference>
<gene>
    <name evidence="3" type="ORF">UCREL1_5133</name>
</gene>
<dbReference type="Pfam" id="PF07859">
    <property type="entry name" value="Abhydrolase_3"/>
    <property type="match status" value="1"/>
</dbReference>
<dbReference type="PANTHER" id="PTHR48081">
    <property type="entry name" value="AB HYDROLASE SUPERFAMILY PROTEIN C4A8.06C"/>
    <property type="match status" value="1"/>
</dbReference>
<dbReference type="GO" id="GO:0016787">
    <property type="term" value="F:hydrolase activity"/>
    <property type="evidence" value="ECO:0007669"/>
    <property type="project" value="UniProtKB-KW"/>
</dbReference>
<dbReference type="OrthoDB" id="408631at2759"/>
<proteinExistence type="predicted"/>
<dbReference type="KEGG" id="ela:UCREL1_5133"/>
<dbReference type="OMA" id="YDRIAVW"/>
<name>M7TD82_EUTLA</name>
<protein>
    <submittedName>
        <fullName evidence="3">Putative alpha beta hydrolase fold protein</fullName>
    </submittedName>
</protein>
<feature type="domain" description="Alpha/beta hydrolase fold-3" evidence="2">
    <location>
        <begin position="3"/>
        <end position="173"/>
    </location>
</feature>
<accession>M7TD82</accession>
<reference evidence="4" key="1">
    <citation type="journal article" date="2013" name="Genome Announc.">
        <title>Draft genome sequence of the grapevine dieback fungus Eutypa lata UCR-EL1.</title>
        <authorList>
            <person name="Blanco-Ulate B."/>
            <person name="Rolshausen P.E."/>
            <person name="Cantu D."/>
        </authorList>
    </citation>
    <scope>NUCLEOTIDE SEQUENCE [LARGE SCALE GENOMIC DNA]</scope>
    <source>
        <strain evidence="4">UCR-EL1</strain>
    </source>
</reference>
<evidence type="ECO:0000256" key="1">
    <source>
        <dbReference type="ARBA" id="ARBA00022801"/>
    </source>
</evidence>
<dbReference type="Gene3D" id="3.40.50.1820">
    <property type="entry name" value="alpha/beta hydrolase"/>
    <property type="match status" value="1"/>
</dbReference>
<dbReference type="InterPro" id="IPR050300">
    <property type="entry name" value="GDXG_lipolytic_enzyme"/>
</dbReference>